<feature type="domain" description="Glutamyl/glutaminyl-tRNA synthetase class Ib catalytic" evidence="8">
    <location>
        <begin position="153"/>
        <end position="249"/>
    </location>
</feature>
<organism evidence="9 10">
    <name type="scientific">Neolewinella lacunae</name>
    <dbReference type="NCBI Taxonomy" id="1517758"/>
    <lineage>
        <taxon>Bacteria</taxon>
        <taxon>Pseudomonadati</taxon>
        <taxon>Bacteroidota</taxon>
        <taxon>Saprospiria</taxon>
        <taxon>Saprospirales</taxon>
        <taxon>Lewinellaceae</taxon>
        <taxon>Neolewinella</taxon>
    </lineage>
</organism>
<dbReference type="GO" id="GO:0005524">
    <property type="term" value="F:ATP binding"/>
    <property type="evidence" value="ECO:0007669"/>
    <property type="project" value="UniProtKB-KW"/>
</dbReference>
<dbReference type="AlphaFoldDB" id="A0A923PEI9"/>
<evidence type="ECO:0000256" key="6">
    <source>
        <dbReference type="ARBA" id="ARBA00023146"/>
    </source>
</evidence>
<comment type="caution">
    <text evidence="9">The sequence shown here is derived from an EMBL/GenBank/DDBJ whole genome shotgun (WGS) entry which is preliminary data.</text>
</comment>
<proteinExistence type="inferred from homology"/>
<accession>A0A923PEI9</accession>
<dbReference type="PANTHER" id="PTHR43311:SF1">
    <property type="entry name" value="GLUTAMYL-Q TRNA(ASP) SYNTHETASE"/>
    <property type="match status" value="1"/>
</dbReference>
<keyword evidence="3 7" id="KW-0547">Nucleotide-binding</keyword>
<evidence type="ECO:0000256" key="4">
    <source>
        <dbReference type="ARBA" id="ARBA00022833"/>
    </source>
</evidence>
<sequence>MPVVARIAPTPSGYLHLGNAANFALNALLAGAEGELLLRIDDLDRARFRPEYLADVFRLLDWLGLRPTQGPEDPADFHAHWRQELRMPQYLDALEHLRGHPAVFACPCSRSDLAGGQHRYGCPTAGIDLDAADVSWRVATDAFSAGIYLPDLVDPAGFRVAVHEEVPDFVIRKKDGTPSYQLACTVDDVLFGVTHVGRGQDLLPSTAAQAILSDLLGYAPLVERITFLHHPLLLAGDGEKLSKSAGAQSAPGLGEGIDREAVFALARGWMAGGE</sequence>
<keyword evidence="10" id="KW-1185">Reference proteome</keyword>
<protein>
    <submittedName>
        <fullName evidence="9">tRNA glutamyl-Q synthetase</fullName>
    </submittedName>
</protein>
<dbReference type="RefSeq" id="WP_187464740.1">
    <property type="nucleotide sequence ID" value="NZ_JACSIT010000030.1"/>
</dbReference>
<evidence type="ECO:0000256" key="2">
    <source>
        <dbReference type="ARBA" id="ARBA00022723"/>
    </source>
</evidence>
<name>A0A923PEI9_9BACT</name>
<reference evidence="9" key="1">
    <citation type="submission" date="2020-08" db="EMBL/GenBank/DDBJ databases">
        <title>Lewinella bacteria from marine environments.</title>
        <authorList>
            <person name="Zhong Y."/>
        </authorList>
    </citation>
    <scope>NUCLEOTIDE SEQUENCE</scope>
    <source>
        <strain evidence="9">KCTC 42187</strain>
    </source>
</reference>
<feature type="domain" description="Glutamyl/glutaminyl-tRNA synthetase class Ib catalytic" evidence="8">
    <location>
        <begin position="3"/>
        <end position="113"/>
    </location>
</feature>
<keyword evidence="2" id="KW-0479">Metal-binding</keyword>
<evidence type="ECO:0000259" key="8">
    <source>
        <dbReference type="Pfam" id="PF00749"/>
    </source>
</evidence>
<dbReference type="InterPro" id="IPR001412">
    <property type="entry name" value="aa-tRNA-synth_I_CS"/>
</dbReference>
<dbReference type="EMBL" id="JACSIT010000030">
    <property type="protein sequence ID" value="MBC6992597.1"/>
    <property type="molecule type" value="Genomic_DNA"/>
</dbReference>
<keyword evidence="1 7" id="KW-0436">Ligase</keyword>
<dbReference type="Proteomes" id="UP000650081">
    <property type="component" value="Unassembled WGS sequence"/>
</dbReference>
<evidence type="ECO:0000256" key="1">
    <source>
        <dbReference type="ARBA" id="ARBA00022598"/>
    </source>
</evidence>
<keyword evidence="4" id="KW-0862">Zinc</keyword>
<dbReference type="GO" id="GO:0004818">
    <property type="term" value="F:glutamate-tRNA ligase activity"/>
    <property type="evidence" value="ECO:0007669"/>
    <property type="project" value="TreeGrafter"/>
</dbReference>
<dbReference type="Pfam" id="PF00749">
    <property type="entry name" value="tRNA-synt_1c"/>
    <property type="match status" value="2"/>
</dbReference>
<evidence type="ECO:0000256" key="7">
    <source>
        <dbReference type="RuleBase" id="RU363037"/>
    </source>
</evidence>
<keyword evidence="6 7" id="KW-0030">Aminoacyl-tRNA synthetase</keyword>
<gene>
    <name evidence="9" type="ORF">H9S92_00330</name>
</gene>
<dbReference type="InterPro" id="IPR014729">
    <property type="entry name" value="Rossmann-like_a/b/a_fold"/>
</dbReference>
<dbReference type="PROSITE" id="PS00178">
    <property type="entry name" value="AA_TRNA_LIGASE_I"/>
    <property type="match status" value="1"/>
</dbReference>
<keyword evidence="5 7" id="KW-0067">ATP-binding</keyword>
<dbReference type="GO" id="GO:0006424">
    <property type="term" value="P:glutamyl-tRNA aminoacylation"/>
    <property type="evidence" value="ECO:0007669"/>
    <property type="project" value="TreeGrafter"/>
</dbReference>
<dbReference type="PRINTS" id="PR00987">
    <property type="entry name" value="TRNASYNTHGLU"/>
</dbReference>
<dbReference type="Gene3D" id="3.40.50.620">
    <property type="entry name" value="HUPs"/>
    <property type="match status" value="1"/>
</dbReference>
<dbReference type="InterPro" id="IPR020058">
    <property type="entry name" value="Glu/Gln-tRNA-synth_Ib_cat-dom"/>
</dbReference>
<dbReference type="InterPro" id="IPR049940">
    <property type="entry name" value="GluQ/Sye"/>
</dbReference>
<comment type="similarity">
    <text evidence="7">Belongs to the class-I aminoacyl-tRNA synthetase family.</text>
</comment>
<evidence type="ECO:0000313" key="10">
    <source>
        <dbReference type="Proteomes" id="UP000650081"/>
    </source>
</evidence>
<dbReference type="PANTHER" id="PTHR43311">
    <property type="entry name" value="GLUTAMATE--TRNA LIGASE"/>
    <property type="match status" value="1"/>
</dbReference>
<dbReference type="SUPFAM" id="SSF52374">
    <property type="entry name" value="Nucleotidylyl transferase"/>
    <property type="match status" value="1"/>
</dbReference>
<evidence type="ECO:0000256" key="5">
    <source>
        <dbReference type="ARBA" id="ARBA00022840"/>
    </source>
</evidence>
<dbReference type="InterPro" id="IPR000924">
    <property type="entry name" value="Glu/Gln-tRNA-synth"/>
</dbReference>
<evidence type="ECO:0000256" key="3">
    <source>
        <dbReference type="ARBA" id="ARBA00022741"/>
    </source>
</evidence>
<keyword evidence="7" id="KW-0648">Protein biosynthesis</keyword>
<evidence type="ECO:0000313" key="9">
    <source>
        <dbReference type="EMBL" id="MBC6992597.1"/>
    </source>
</evidence>
<dbReference type="GO" id="GO:0005829">
    <property type="term" value="C:cytosol"/>
    <property type="evidence" value="ECO:0007669"/>
    <property type="project" value="TreeGrafter"/>
</dbReference>